<keyword evidence="2" id="KW-0560">Oxidoreductase</keyword>
<dbReference type="EMBL" id="BARS01027030">
    <property type="protein sequence ID" value="GAG07238.1"/>
    <property type="molecule type" value="Genomic_DNA"/>
</dbReference>
<dbReference type="Pfam" id="PF00368">
    <property type="entry name" value="HMG-CoA_red"/>
    <property type="match status" value="1"/>
</dbReference>
<dbReference type="InterPro" id="IPR009029">
    <property type="entry name" value="HMG_CoA_Rdtase_sub-bd_dom_sf"/>
</dbReference>
<dbReference type="PANTHER" id="PTHR10572">
    <property type="entry name" value="3-HYDROXY-3-METHYLGLUTARYL-COENZYME A REDUCTASE"/>
    <property type="match status" value="1"/>
</dbReference>
<evidence type="ECO:0000256" key="1">
    <source>
        <dbReference type="ARBA" id="ARBA00007661"/>
    </source>
</evidence>
<feature type="non-terminal residue" evidence="3">
    <location>
        <position position="1"/>
    </location>
</feature>
<dbReference type="PROSITE" id="PS50065">
    <property type="entry name" value="HMG_COA_REDUCTASE_4"/>
    <property type="match status" value="1"/>
</dbReference>
<dbReference type="SUPFAM" id="SSF56542">
    <property type="entry name" value="Substrate-binding domain of HMG-CoA reductase"/>
    <property type="match status" value="1"/>
</dbReference>
<dbReference type="InterPro" id="IPR002202">
    <property type="entry name" value="HMG_CoA_Rdtase"/>
</dbReference>
<dbReference type="Gene3D" id="3.90.770.10">
    <property type="entry name" value="3-hydroxy-3-methylglutaryl-coenzyme A Reductase, Chain A, domain 2"/>
    <property type="match status" value="1"/>
</dbReference>
<evidence type="ECO:0000256" key="2">
    <source>
        <dbReference type="ARBA" id="ARBA00023002"/>
    </source>
</evidence>
<organism evidence="3">
    <name type="scientific">marine sediment metagenome</name>
    <dbReference type="NCBI Taxonomy" id="412755"/>
    <lineage>
        <taxon>unclassified sequences</taxon>
        <taxon>metagenomes</taxon>
        <taxon>ecological metagenomes</taxon>
    </lineage>
</organism>
<dbReference type="InterPro" id="IPR023074">
    <property type="entry name" value="HMG_CoA_Rdtase_cat_sf"/>
</dbReference>
<evidence type="ECO:0000313" key="3">
    <source>
        <dbReference type="EMBL" id="GAG07238.1"/>
    </source>
</evidence>
<dbReference type="SUPFAM" id="SSF55035">
    <property type="entry name" value="NAD-binding domain of HMG-CoA reductase"/>
    <property type="match status" value="1"/>
</dbReference>
<proteinExistence type="inferred from homology"/>
<dbReference type="PANTHER" id="PTHR10572:SF24">
    <property type="entry name" value="3-HYDROXY-3-METHYLGLUTARYL-COENZYME A REDUCTASE"/>
    <property type="match status" value="1"/>
</dbReference>
<protein>
    <recommendedName>
        <fullName evidence="4">Hydroxymethylglutaryl-CoA reductase (NADPH)</fullName>
    </recommendedName>
</protein>
<comment type="similarity">
    <text evidence="1">Belongs to the HMG-CoA reductase family.</text>
</comment>
<reference evidence="3" key="1">
    <citation type="journal article" date="2014" name="Front. Microbiol.">
        <title>High frequency of phylogenetically diverse reductive dehalogenase-homologous genes in deep subseafloor sedimentary metagenomes.</title>
        <authorList>
            <person name="Kawai M."/>
            <person name="Futagami T."/>
            <person name="Toyoda A."/>
            <person name="Takaki Y."/>
            <person name="Nishi S."/>
            <person name="Hori S."/>
            <person name="Arai W."/>
            <person name="Tsubouchi T."/>
            <person name="Morono Y."/>
            <person name="Uchiyama I."/>
            <person name="Ito T."/>
            <person name="Fujiyama A."/>
            <person name="Inagaki F."/>
            <person name="Takami H."/>
        </authorList>
    </citation>
    <scope>NUCLEOTIDE SEQUENCE</scope>
    <source>
        <strain evidence="3">Expedition CK06-06</strain>
    </source>
</reference>
<evidence type="ECO:0008006" key="4">
    <source>
        <dbReference type="Google" id="ProtNLM"/>
    </source>
</evidence>
<dbReference type="PROSITE" id="PS00318">
    <property type="entry name" value="HMG_COA_REDUCTASE_2"/>
    <property type="match status" value="1"/>
</dbReference>
<dbReference type="AlphaFoldDB" id="X0V3Z4"/>
<dbReference type="InterPro" id="IPR009023">
    <property type="entry name" value="HMG_CoA_Rdtase_NAD(P)-bd_sf"/>
</dbReference>
<dbReference type="GO" id="GO:0004420">
    <property type="term" value="F:hydroxymethylglutaryl-CoA reductase (NADPH) activity"/>
    <property type="evidence" value="ECO:0007669"/>
    <property type="project" value="InterPro"/>
</dbReference>
<dbReference type="Gene3D" id="3.30.70.420">
    <property type="entry name" value="Hydroxymethylglutaryl-CoA reductase, class I/II, NAD/NADP-binding domain"/>
    <property type="match status" value="1"/>
</dbReference>
<accession>X0V3Z4</accession>
<dbReference type="PRINTS" id="PR00071">
    <property type="entry name" value="HMGCOARDTASE"/>
</dbReference>
<name>X0V3Z4_9ZZZZ</name>
<comment type="caution">
    <text evidence="3">The sequence shown here is derived from an EMBL/GenBank/DDBJ whole genome shotgun (WGS) entry which is preliminary data.</text>
</comment>
<dbReference type="InterPro" id="IPR023076">
    <property type="entry name" value="HMG_CoA_Rdtase_CS"/>
</dbReference>
<gene>
    <name evidence="3" type="ORF">S01H1_42498</name>
</gene>
<sequence length="262" mass="27873">FPELKKAADSTTGYGTLTSITTKVLDSDLYLRIGMFCGDAAGHNMVEKAAAGIAGYLIQQFSGKISLGSLSSNYCIDKKPGKINVEKGRGKSVEAQVVLNEDSIKKHFRTTGKRLEELNLKKNINGSKLAGSFARNAHHANMVAAVYLATGQDIANVVEGSLGETIIESYDKETLFAVKLPSIIVGTVGGGTTLPYAQENLKLLECCGSGEPIGSNSKKLAEIIASTVLAGELSLLAALSNENELLKAHLCYERKEINGIHL</sequence>
<dbReference type="GO" id="GO:0015936">
    <property type="term" value="P:coenzyme A metabolic process"/>
    <property type="evidence" value="ECO:0007669"/>
    <property type="project" value="InterPro"/>
</dbReference>